<gene>
    <name evidence="1" type="ORF">CTRU02_214228</name>
</gene>
<comment type="caution">
    <text evidence="1">The sequence shown here is derived from an EMBL/GenBank/DDBJ whole genome shotgun (WGS) entry which is preliminary data.</text>
</comment>
<reference evidence="1 2" key="1">
    <citation type="journal article" date="2020" name="Phytopathology">
        <title>Genome Sequence Resources of Colletotrichum truncatum, C. plurivorum, C. musicola, and C. sojae: Four Species Pathogenic to Soybean (Glycine max).</title>
        <authorList>
            <person name="Rogerio F."/>
            <person name="Boufleur T.R."/>
            <person name="Ciampi-Guillardi M."/>
            <person name="Sukno S.A."/>
            <person name="Thon M.R."/>
            <person name="Massola Junior N.S."/>
            <person name="Baroncelli R."/>
        </authorList>
    </citation>
    <scope>NUCLEOTIDE SEQUENCE [LARGE SCALE GENOMIC DNA]</scope>
    <source>
        <strain evidence="1 2">CMES1059</strain>
    </source>
</reference>
<proteinExistence type="predicted"/>
<evidence type="ECO:0000313" key="1">
    <source>
        <dbReference type="EMBL" id="KAL0931493.1"/>
    </source>
</evidence>
<organism evidence="1 2">
    <name type="scientific">Colletotrichum truncatum</name>
    <name type="common">Anthracnose fungus</name>
    <name type="synonym">Colletotrichum capsici</name>
    <dbReference type="NCBI Taxonomy" id="5467"/>
    <lineage>
        <taxon>Eukaryota</taxon>
        <taxon>Fungi</taxon>
        <taxon>Dikarya</taxon>
        <taxon>Ascomycota</taxon>
        <taxon>Pezizomycotina</taxon>
        <taxon>Sordariomycetes</taxon>
        <taxon>Hypocreomycetidae</taxon>
        <taxon>Glomerellales</taxon>
        <taxon>Glomerellaceae</taxon>
        <taxon>Colletotrichum</taxon>
        <taxon>Colletotrichum truncatum species complex</taxon>
    </lineage>
</organism>
<name>A0ACC3YHY3_COLTU</name>
<evidence type="ECO:0000313" key="2">
    <source>
        <dbReference type="Proteomes" id="UP000805649"/>
    </source>
</evidence>
<protein>
    <submittedName>
        <fullName evidence="1">Fungal specific transcription factor</fullName>
    </submittedName>
</protein>
<dbReference type="EMBL" id="VUJX02000010">
    <property type="protein sequence ID" value="KAL0931493.1"/>
    <property type="molecule type" value="Genomic_DNA"/>
</dbReference>
<dbReference type="Proteomes" id="UP000805649">
    <property type="component" value="Unassembled WGS sequence"/>
</dbReference>
<keyword evidence="2" id="KW-1185">Reference proteome</keyword>
<sequence>MGPTSSWAFCRRVLAIIGSRMPDPKAPINPWDLETLNLTWSPVGLYEQPNVDNLPSYDYAVFLLATVKYNLGLFYQIIDHDKFQQRMERLYENPAAEAKRSRYWFSQFLFVLAFGEAFNQAGRSKSVPGISYASRAMALLPAIVPMERNPLAAAEALCLGALYLQALDLRLMSFQLVGQALRICVLDGLHRHMPPEQVEPRYAQRCNTVFWSAYIIDREFSTLVGAPTSIRDEDVTTKLPSELSDTPEAAALELHIRLSRLMATILNGVYGVDRNFDGSLLIETQSVLHKLAAVSKHLNSYMETSLQGADIRTSKIATSLILSYHHCVVLTTRPLVMCALQQRLASTDNDTSIPSGPISCLLKTCVSSALNTLKALKALGDNNLLDCFLPFQLESAWSSSFLLKLIEALSPDFISDRSWLAAASCIFDTMISRGSPAARLRKREFEHLGEILTSFMSYGRQENIKDAETANEHNPESHGDTNSVDEMLQWGLLDNQGGFALSPTELMDLAEELQLADFIVQDE</sequence>
<accession>A0ACC3YHY3</accession>